<name>A0A173MN47_9BACT</name>
<evidence type="ECO:0000256" key="6">
    <source>
        <dbReference type="SAM" id="Phobius"/>
    </source>
</evidence>
<reference evidence="9" key="1">
    <citation type="submission" date="2017-01" db="EMBL/GenBank/DDBJ databases">
        <authorList>
            <person name="Varghese N."/>
            <person name="Submissions S."/>
        </authorList>
    </citation>
    <scope>NUCLEOTIDE SEQUENCE [LARGE SCALE GENOMIC DNA]</scope>
    <source>
        <strain evidence="9">DSM 21054</strain>
    </source>
</reference>
<comment type="subcellular location">
    <subcellularLocation>
        <location evidence="1">Membrane</location>
        <topology evidence="1">Multi-pass membrane protein</topology>
    </subcellularLocation>
</comment>
<keyword evidence="5 6" id="KW-0472">Membrane</keyword>
<evidence type="ECO:0000256" key="5">
    <source>
        <dbReference type="ARBA" id="ARBA00023136"/>
    </source>
</evidence>
<dbReference type="Gene3D" id="3.40.30.10">
    <property type="entry name" value="Glutaredoxin"/>
    <property type="match status" value="1"/>
</dbReference>
<dbReference type="Proteomes" id="UP000186917">
    <property type="component" value="Unassembled WGS sequence"/>
</dbReference>
<feature type="transmembrane region" description="Helical" evidence="6">
    <location>
        <begin position="331"/>
        <end position="351"/>
    </location>
</feature>
<feature type="transmembrane region" description="Helical" evidence="6">
    <location>
        <begin position="434"/>
        <end position="454"/>
    </location>
</feature>
<dbReference type="GO" id="GO:0016020">
    <property type="term" value="C:membrane"/>
    <property type="evidence" value="ECO:0007669"/>
    <property type="project" value="UniProtKB-SubCell"/>
</dbReference>
<feature type="transmembrane region" description="Helical" evidence="6">
    <location>
        <begin position="292"/>
        <end position="319"/>
    </location>
</feature>
<feature type="transmembrane region" description="Helical" evidence="6">
    <location>
        <begin position="363"/>
        <end position="381"/>
    </location>
</feature>
<feature type="transmembrane region" description="Helical" evidence="6">
    <location>
        <begin position="250"/>
        <end position="271"/>
    </location>
</feature>
<feature type="domain" description="Cytochrome C biogenesis protein transmembrane" evidence="7">
    <location>
        <begin position="175"/>
        <end position="386"/>
    </location>
</feature>
<dbReference type="GO" id="GO:0015035">
    <property type="term" value="F:protein-disulfide reductase activity"/>
    <property type="evidence" value="ECO:0007669"/>
    <property type="project" value="TreeGrafter"/>
</dbReference>
<gene>
    <name evidence="8" type="ORF">SAMN05421788_101275</name>
</gene>
<keyword evidence="9" id="KW-1185">Reference proteome</keyword>
<dbReference type="STRING" id="477680.SAMN05421788_101275"/>
<dbReference type="Pfam" id="PF02683">
    <property type="entry name" value="DsbD_TM"/>
    <property type="match status" value="1"/>
</dbReference>
<feature type="transmembrane region" description="Helical" evidence="6">
    <location>
        <begin position="216"/>
        <end position="238"/>
    </location>
</feature>
<evidence type="ECO:0000313" key="8">
    <source>
        <dbReference type="EMBL" id="SIS62267.1"/>
    </source>
</evidence>
<dbReference type="EMBL" id="FTOR01000001">
    <property type="protein sequence ID" value="SIS62267.1"/>
    <property type="molecule type" value="Genomic_DNA"/>
</dbReference>
<dbReference type="Pfam" id="PF13899">
    <property type="entry name" value="Thioredoxin_7"/>
    <property type="match status" value="1"/>
</dbReference>
<evidence type="ECO:0000259" key="7">
    <source>
        <dbReference type="Pfam" id="PF02683"/>
    </source>
</evidence>
<evidence type="ECO:0000313" key="9">
    <source>
        <dbReference type="Proteomes" id="UP000186917"/>
    </source>
</evidence>
<dbReference type="InterPro" id="IPR003834">
    <property type="entry name" value="Cyt_c_assmbl_TM_dom"/>
</dbReference>
<organism evidence="8 9">
    <name type="scientific">Filimonas lacunae</name>
    <dbReference type="NCBI Taxonomy" id="477680"/>
    <lineage>
        <taxon>Bacteria</taxon>
        <taxon>Pseudomonadati</taxon>
        <taxon>Bacteroidota</taxon>
        <taxon>Chitinophagia</taxon>
        <taxon>Chitinophagales</taxon>
        <taxon>Chitinophagaceae</taxon>
        <taxon>Filimonas</taxon>
    </lineage>
</organism>
<dbReference type="PANTHER" id="PTHR32234:SF0">
    <property type="entry name" value="THIOL:DISULFIDE INTERCHANGE PROTEIN DSBD"/>
    <property type="match status" value="1"/>
</dbReference>
<dbReference type="GO" id="GO:0045454">
    <property type="term" value="P:cell redox homeostasis"/>
    <property type="evidence" value="ECO:0007669"/>
    <property type="project" value="TreeGrafter"/>
</dbReference>
<keyword evidence="2 6" id="KW-0812">Transmembrane</keyword>
<keyword evidence="4 6" id="KW-1133">Transmembrane helix</keyword>
<evidence type="ECO:0000256" key="1">
    <source>
        <dbReference type="ARBA" id="ARBA00004141"/>
    </source>
</evidence>
<dbReference type="GO" id="GO:0017004">
    <property type="term" value="P:cytochrome complex assembly"/>
    <property type="evidence" value="ECO:0007669"/>
    <property type="project" value="UniProtKB-KW"/>
</dbReference>
<accession>A0A173MN47</accession>
<evidence type="ECO:0000256" key="2">
    <source>
        <dbReference type="ARBA" id="ARBA00022692"/>
    </source>
</evidence>
<sequence length="656" mass="71462">MIVLIATIGIIQTVAAQDKPVQLAFTAVRTNDSIVTLQVKANIAKGVKLFSVKKQNEEDAFVSSVEFDSVKTARFVRTTDVPVEKGNLQTEKDTSIPAEFHFFTDSVTFEYVLHVPATDTAVIKMAFNGMAKTPDGEFPPVNEEFSKTVLPAAAGSTGGDAAEPAPIADGLGATFLLCLITGLLAVITPCVFPLIPVTVSFFLKKSATRAEGVRNALTYSLSIILIYTIPTLILTMIFGQSVLYTISTSAVSNLLFFTIFLVFAISFFGAFELTLPSSWATKADEKAGKGGFIGVFFMALTLVIVSFSCTGPIVGTLLGQTSKSGIGLKPILGMLGFSLGLALPFSLFALFPSMLKSLPKSGGWLNSVKIVFGFVELALGLKFLSNVDLIYGWHLLDREVFLALWIVLAILLGLYLLGKITFSHDSPMQHVSIPRLFLAIASFSFAVYLTPGMWGAPLKAMSGLLPPSATQDFNLDELQYKIGNGGASAPAAAGTTSAAEPPKKLVNELHVPYGLVAYFDLKEGMAAAKALHKPVMLDFTGHSCANCRKMENDVWKDPEVLKRMKEDFVLISLYVDHPTELPEEEQYTDKDGKKITTVGARNLDYEITKFGFNAQPLYMFLDLEEKPLSDVKYGYDGDKKKFIDHLEKVKEEFKKR</sequence>
<dbReference type="InterPro" id="IPR036249">
    <property type="entry name" value="Thioredoxin-like_sf"/>
</dbReference>
<evidence type="ECO:0000256" key="4">
    <source>
        <dbReference type="ARBA" id="ARBA00022989"/>
    </source>
</evidence>
<dbReference type="SUPFAM" id="SSF52833">
    <property type="entry name" value="Thioredoxin-like"/>
    <property type="match status" value="1"/>
</dbReference>
<dbReference type="AlphaFoldDB" id="A0A173MN47"/>
<protein>
    <submittedName>
        <fullName evidence="8">Thiol:disulfide interchange protein DsbD</fullName>
    </submittedName>
</protein>
<feature type="transmembrane region" description="Helical" evidence="6">
    <location>
        <begin position="171"/>
        <end position="195"/>
    </location>
</feature>
<feature type="transmembrane region" description="Helical" evidence="6">
    <location>
        <begin position="401"/>
        <end position="422"/>
    </location>
</feature>
<dbReference type="PANTHER" id="PTHR32234">
    <property type="entry name" value="THIOL:DISULFIDE INTERCHANGE PROTEIN DSBD"/>
    <property type="match status" value="1"/>
</dbReference>
<dbReference type="KEGG" id="fln:FLA_4868"/>
<evidence type="ECO:0000256" key="3">
    <source>
        <dbReference type="ARBA" id="ARBA00022748"/>
    </source>
</evidence>
<proteinExistence type="predicted"/>
<keyword evidence="3" id="KW-0201">Cytochrome c-type biogenesis</keyword>